<name>A0A4V2GAF0_9MICO</name>
<protein>
    <submittedName>
        <fullName evidence="2">O-antigen ligase-like membrane protein</fullName>
    </submittedName>
</protein>
<feature type="transmembrane region" description="Helical" evidence="1">
    <location>
        <begin position="349"/>
        <end position="373"/>
    </location>
</feature>
<feature type="transmembrane region" description="Helical" evidence="1">
    <location>
        <begin position="229"/>
        <end position="246"/>
    </location>
</feature>
<dbReference type="RefSeq" id="WP_130504578.1">
    <property type="nucleotide sequence ID" value="NZ_SHLC01000001.1"/>
</dbReference>
<accession>A0A4V2GAF0</accession>
<feature type="transmembrane region" description="Helical" evidence="1">
    <location>
        <begin position="39"/>
        <end position="61"/>
    </location>
</feature>
<keyword evidence="3" id="KW-1185">Reference proteome</keyword>
<dbReference type="EMBL" id="SHLC01000001">
    <property type="protein sequence ID" value="RZU63986.1"/>
    <property type="molecule type" value="Genomic_DNA"/>
</dbReference>
<proteinExistence type="predicted"/>
<organism evidence="2 3">
    <name type="scientific">Microterricola gilva</name>
    <dbReference type="NCBI Taxonomy" id="393267"/>
    <lineage>
        <taxon>Bacteria</taxon>
        <taxon>Bacillati</taxon>
        <taxon>Actinomycetota</taxon>
        <taxon>Actinomycetes</taxon>
        <taxon>Micrococcales</taxon>
        <taxon>Microbacteriaceae</taxon>
        <taxon>Microterricola</taxon>
    </lineage>
</organism>
<evidence type="ECO:0000313" key="2">
    <source>
        <dbReference type="EMBL" id="RZU63986.1"/>
    </source>
</evidence>
<keyword evidence="1" id="KW-0472">Membrane</keyword>
<reference evidence="2 3" key="1">
    <citation type="submission" date="2019-02" db="EMBL/GenBank/DDBJ databases">
        <title>Sequencing the genomes of 1000 actinobacteria strains.</title>
        <authorList>
            <person name="Klenk H.-P."/>
        </authorList>
    </citation>
    <scope>NUCLEOTIDE SEQUENCE [LARGE SCALE GENOMIC DNA]</scope>
    <source>
        <strain evidence="2 3">DSM 18319</strain>
    </source>
</reference>
<evidence type="ECO:0000256" key="1">
    <source>
        <dbReference type="SAM" id="Phobius"/>
    </source>
</evidence>
<dbReference type="AlphaFoldDB" id="A0A4V2GAF0"/>
<feature type="transmembrane region" description="Helical" evidence="1">
    <location>
        <begin position="385"/>
        <end position="403"/>
    </location>
</feature>
<gene>
    <name evidence="2" type="ORF">EV379_0275</name>
</gene>
<keyword evidence="2" id="KW-0436">Ligase</keyword>
<feature type="transmembrane region" description="Helical" evidence="1">
    <location>
        <begin position="128"/>
        <end position="149"/>
    </location>
</feature>
<dbReference type="Proteomes" id="UP000291483">
    <property type="component" value="Unassembled WGS sequence"/>
</dbReference>
<sequence>MSIGLQRKAQHHSHAATIDPAQRELPGWPVLVLLWGMPAWWALGMLPFIAIIVAVPMIAFLSQRSRVKLVPGMLPFVAFVVWMLPCALMLDSFGRMVGFSMRFTQFAAVAVALVYVVNARHALTVRRVMSGLTFTWVFVIAGGYLGMLWPETTLTMTIGQLLPAPILENEYVRDLVFPSFAEVQTPWGAEQPFERPSAPFPYTNGWGAAIAILTPIAVATALERRTAAATVWLMLGIAAAIPPAIATTNRGLFVGLIAAVCYVLLRLIGRGKWVPFLWVGSLGTILVALLTLTGALNGIAERQDAADTSEGRGSLYEETFVRALASPIFGYGSPRPSFTSEITVGTQGMIWDAMFCFGFVGLALFAFFMLGGLARTWSAPNVSALWLHSSIVSACALSIFYGLDRHILTICLVLGVMLRERYAPSSRYWNANPRTEVSTHAA</sequence>
<evidence type="ECO:0000313" key="3">
    <source>
        <dbReference type="Proteomes" id="UP000291483"/>
    </source>
</evidence>
<feature type="transmembrane region" description="Helical" evidence="1">
    <location>
        <begin position="96"/>
        <end position="116"/>
    </location>
</feature>
<dbReference type="GO" id="GO:0016874">
    <property type="term" value="F:ligase activity"/>
    <property type="evidence" value="ECO:0007669"/>
    <property type="project" value="UniProtKB-KW"/>
</dbReference>
<feature type="transmembrane region" description="Helical" evidence="1">
    <location>
        <begin position="252"/>
        <end position="269"/>
    </location>
</feature>
<feature type="transmembrane region" description="Helical" evidence="1">
    <location>
        <begin position="73"/>
        <end position="90"/>
    </location>
</feature>
<keyword evidence="1" id="KW-0812">Transmembrane</keyword>
<comment type="caution">
    <text evidence="2">The sequence shown here is derived from an EMBL/GenBank/DDBJ whole genome shotgun (WGS) entry which is preliminary data.</text>
</comment>
<keyword evidence="1" id="KW-1133">Transmembrane helix</keyword>
<feature type="transmembrane region" description="Helical" evidence="1">
    <location>
        <begin position="205"/>
        <end position="222"/>
    </location>
</feature>
<dbReference type="OrthoDB" id="3774626at2"/>
<feature type="transmembrane region" description="Helical" evidence="1">
    <location>
        <begin position="276"/>
        <end position="300"/>
    </location>
</feature>
<dbReference type="GO" id="GO:0016020">
    <property type="term" value="C:membrane"/>
    <property type="evidence" value="ECO:0007669"/>
    <property type="project" value="UniProtKB-SubCell"/>
</dbReference>